<dbReference type="EMBL" id="AQFT01000100">
    <property type="protein sequence ID" value="EMZ24136.1"/>
    <property type="molecule type" value="Genomic_DNA"/>
</dbReference>
<dbReference type="STRING" id="1235802.C823_03400"/>
<evidence type="ECO:0000259" key="1">
    <source>
        <dbReference type="SMART" id="SM00382"/>
    </source>
</evidence>
<dbReference type="HOGENOM" id="CLU_033429_0_1_9"/>
<name>N2A7E7_9FIRM</name>
<keyword evidence="3" id="KW-1185">Reference proteome</keyword>
<gene>
    <name evidence="2" type="ORF">C823_03400</name>
</gene>
<dbReference type="PANTHER" id="PTHR43581">
    <property type="entry name" value="ATP/GTP PHOSPHATASE"/>
    <property type="match status" value="1"/>
</dbReference>
<evidence type="ECO:0000313" key="2">
    <source>
        <dbReference type="EMBL" id="EMZ24136.1"/>
    </source>
</evidence>
<comment type="caution">
    <text evidence="2">The sequence shown here is derived from an EMBL/GenBank/DDBJ whole genome shotgun (WGS) entry which is preliminary data.</text>
</comment>
<dbReference type="InterPro" id="IPR003593">
    <property type="entry name" value="AAA+_ATPase"/>
</dbReference>
<feature type="domain" description="AAA+ ATPase" evidence="1">
    <location>
        <begin position="28"/>
        <end position="311"/>
    </location>
</feature>
<dbReference type="OrthoDB" id="9784297at2"/>
<dbReference type="Pfam" id="PF13304">
    <property type="entry name" value="AAA_21"/>
    <property type="match status" value="1"/>
</dbReference>
<dbReference type="InterPro" id="IPR003959">
    <property type="entry name" value="ATPase_AAA_core"/>
</dbReference>
<dbReference type="Proteomes" id="UP000012589">
    <property type="component" value="Unassembled WGS sequence"/>
</dbReference>
<dbReference type="GO" id="GO:0016887">
    <property type="term" value="F:ATP hydrolysis activity"/>
    <property type="evidence" value="ECO:0007669"/>
    <property type="project" value="InterPro"/>
</dbReference>
<dbReference type="PATRIC" id="fig|1235802.3.peg.3592"/>
<dbReference type="PANTHER" id="PTHR43581:SF4">
    <property type="entry name" value="ATP_GTP PHOSPHATASE"/>
    <property type="match status" value="1"/>
</dbReference>
<dbReference type="InterPro" id="IPR051396">
    <property type="entry name" value="Bact_Antivir_Def_Nuclease"/>
</dbReference>
<dbReference type="SUPFAM" id="SSF52540">
    <property type="entry name" value="P-loop containing nucleoside triphosphate hydrolases"/>
    <property type="match status" value="1"/>
</dbReference>
<accession>N2A7E7</accession>
<dbReference type="SMART" id="SM00382">
    <property type="entry name" value="AAA"/>
    <property type="match status" value="1"/>
</dbReference>
<proteinExistence type="predicted"/>
<reference evidence="2 3" key="1">
    <citation type="journal article" date="2014" name="Genome Announc.">
        <title>Draft genome sequences of the altered schaedler flora, a defined bacterial community from gnotobiotic mice.</title>
        <authorList>
            <person name="Wannemuehler M.J."/>
            <person name="Overstreet A.M."/>
            <person name="Ward D.V."/>
            <person name="Phillips G.J."/>
        </authorList>
    </citation>
    <scope>NUCLEOTIDE SEQUENCE [LARGE SCALE GENOMIC DNA]</scope>
    <source>
        <strain evidence="2 3">ASF492</strain>
    </source>
</reference>
<dbReference type="GO" id="GO:0005524">
    <property type="term" value="F:ATP binding"/>
    <property type="evidence" value="ECO:0007669"/>
    <property type="project" value="InterPro"/>
</dbReference>
<dbReference type="eggNOG" id="COG3950">
    <property type="taxonomic scope" value="Bacteria"/>
</dbReference>
<dbReference type="InterPro" id="IPR027417">
    <property type="entry name" value="P-loop_NTPase"/>
</dbReference>
<sequence>MEQIFLSEIRIEKVRHLQKITIDISNEKPMHLILTGKNGSGKTSVLEAISKYFDYIMTVNDFENVPAGTVVWKDEFDDDCKIVDGINLTFNRSQKELEETLRKGLFIVAYYKDKRTFQAEPPVHVEKIKLKDQYKITENPGRLFIKYLLDLKVTEALARNNGNFEKADRIKTWFTDFEGLLQRIFEDLSLQLIFEEDTFSFFIREKDRELFDFYSLSSGFAAILDIVLDLMLRMEAHLNRTFDFTMPGIVLIDEIETHLHIHMQRSILDLLTTIFPNVQFVITTHSPYILNSVDHCVVYDLEKNIRIENMSGYPAEGIVEGYFESESYSKTLMDKVKRYKVLIDIAQPTEKERIERANLRMELKQISGDLAREAKDAFEDIERSRGGTW</sequence>
<organism evidence="2 3">
    <name type="scientific">Eubacterium plexicaudatum ASF492</name>
    <dbReference type="NCBI Taxonomy" id="1235802"/>
    <lineage>
        <taxon>Bacteria</taxon>
        <taxon>Bacillati</taxon>
        <taxon>Bacillota</taxon>
        <taxon>Clostridia</taxon>
        <taxon>Eubacteriales</taxon>
        <taxon>Eubacteriaceae</taxon>
        <taxon>Eubacterium</taxon>
    </lineage>
</organism>
<dbReference type="AlphaFoldDB" id="N2A7E7"/>
<protein>
    <recommendedName>
        <fullName evidence="1">AAA+ ATPase domain-containing protein</fullName>
    </recommendedName>
</protein>
<dbReference type="Gene3D" id="3.40.50.300">
    <property type="entry name" value="P-loop containing nucleotide triphosphate hydrolases"/>
    <property type="match status" value="1"/>
</dbReference>
<evidence type="ECO:0000313" key="3">
    <source>
        <dbReference type="Proteomes" id="UP000012589"/>
    </source>
</evidence>